<dbReference type="EMBL" id="JAIWYP010000016">
    <property type="protein sequence ID" value="KAH3693745.1"/>
    <property type="molecule type" value="Genomic_DNA"/>
</dbReference>
<evidence type="ECO:0000256" key="1">
    <source>
        <dbReference type="SAM" id="MobiDB-lite"/>
    </source>
</evidence>
<name>A0A9D4BFP8_DREPO</name>
<evidence type="ECO:0000256" key="2">
    <source>
        <dbReference type="SAM" id="SignalP"/>
    </source>
</evidence>
<sequence>MQQTLYLAVFLALCAFATSQGQLRMMPWNPLPPSMVPGINLPLIHISHAPWHRGGAWTRDNIFGSPLFPGGMASGQMLPTGPFWGQQWSTFGQNGQRPMNIQNGQWLSSGQNGFNSQWPVHGQNGQFSPNGLNGQLSVNGQNGQFSPNGLSGQLSVNGQSGQLMDQSHVLPNSWAINGQQSNTFSTTDTFGSGMPSVNSDPWGMYKQLAMDSSLGTQSASRNQGALNQQTGFDNGFLSGSDQTGWTPIDGFRNENQNFNNGFTSPNAGSATNFGVNLPPWTG</sequence>
<feature type="chain" id="PRO_5038802110" evidence="2">
    <location>
        <begin position="20"/>
        <end position="282"/>
    </location>
</feature>
<organism evidence="3 4">
    <name type="scientific">Dreissena polymorpha</name>
    <name type="common">Zebra mussel</name>
    <name type="synonym">Mytilus polymorpha</name>
    <dbReference type="NCBI Taxonomy" id="45954"/>
    <lineage>
        <taxon>Eukaryota</taxon>
        <taxon>Metazoa</taxon>
        <taxon>Spiralia</taxon>
        <taxon>Lophotrochozoa</taxon>
        <taxon>Mollusca</taxon>
        <taxon>Bivalvia</taxon>
        <taxon>Autobranchia</taxon>
        <taxon>Heteroconchia</taxon>
        <taxon>Euheterodonta</taxon>
        <taxon>Imparidentia</taxon>
        <taxon>Neoheterodontei</taxon>
        <taxon>Myida</taxon>
        <taxon>Dreissenoidea</taxon>
        <taxon>Dreissenidae</taxon>
        <taxon>Dreissena</taxon>
    </lineage>
</organism>
<reference evidence="3" key="1">
    <citation type="journal article" date="2019" name="bioRxiv">
        <title>The Genome of the Zebra Mussel, Dreissena polymorpha: A Resource for Invasive Species Research.</title>
        <authorList>
            <person name="McCartney M.A."/>
            <person name="Auch B."/>
            <person name="Kono T."/>
            <person name="Mallez S."/>
            <person name="Zhang Y."/>
            <person name="Obille A."/>
            <person name="Becker A."/>
            <person name="Abrahante J.E."/>
            <person name="Garbe J."/>
            <person name="Badalamenti J.P."/>
            <person name="Herman A."/>
            <person name="Mangelson H."/>
            <person name="Liachko I."/>
            <person name="Sullivan S."/>
            <person name="Sone E.D."/>
            <person name="Koren S."/>
            <person name="Silverstein K.A.T."/>
            <person name="Beckman K.B."/>
            <person name="Gohl D.M."/>
        </authorList>
    </citation>
    <scope>NUCLEOTIDE SEQUENCE</scope>
    <source>
        <strain evidence="3">Duluth1</strain>
        <tissue evidence="3">Whole animal</tissue>
    </source>
</reference>
<comment type="caution">
    <text evidence="3">The sequence shown here is derived from an EMBL/GenBank/DDBJ whole genome shotgun (WGS) entry which is preliminary data.</text>
</comment>
<proteinExistence type="predicted"/>
<dbReference type="Proteomes" id="UP000828390">
    <property type="component" value="Unassembled WGS sequence"/>
</dbReference>
<keyword evidence="2" id="KW-0732">Signal</keyword>
<dbReference type="AlphaFoldDB" id="A0A9D4BFP8"/>
<evidence type="ECO:0000313" key="3">
    <source>
        <dbReference type="EMBL" id="KAH3693745.1"/>
    </source>
</evidence>
<feature type="compositionally biased region" description="Polar residues" evidence="1">
    <location>
        <begin position="262"/>
        <end position="274"/>
    </location>
</feature>
<gene>
    <name evidence="3" type="ORF">DPMN_081185</name>
</gene>
<protein>
    <submittedName>
        <fullName evidence="3">Uncharacterized protein</fullName>
    </submittedName>
</protein>
<keyword evidence="4" id="KW-1185">Reference proteome</keyword>
<feature type="region of interest" description="Disordered" evidence="1">
    <location>
        <begin position="262"/>
        <end position="282"/>
    </location>
</feature>
<evidence type="ECO:0000313" key="4">
    <source>
        <dbReference type="Proteomes" id="UP000828390"/>
    </source>
</evidence>
<accession>A0A9D4BFP8</accession>
<reference evidence="3" key="2">
    <citation type="submission" date="2020-11" db="EMBL/GenBank/DDBJ databases">
        <authorList>
            <person name="McCartney M.A."/>
            <person name="Auch B."/>
            <person name="Kono T."/>
            <person name="Mallez S."/>
            <person name="Becker A."/>
            <person name="Gohl D.M."/>
            <person name="Silverstein K.A.T."/>
            <person name="Koren S."/>
            <person name="Bechman K.B."/>
            <person name="Herman A."/>
            <person name="Abrahante J.E."/>
            <person name="Garbe J."/>
        </authorList>
    </citation>
    <scope>NUCLEOTIDE SEQUENCE</scope>
    <source>
        <strain evidence="3">Duluth1</strain>
        <tissue evidence="3">Whole animal</tissue>
    </source>
</reference>
<feature type="signal peptide" evidence="2">
    <location>
        <begin position="1"/>
        <end position="19"/>
    </location>
</feature>